<reference evidence="4" key="1">
    <citation type="submission" date="2018-05" db="EMBL/GenBank/DDBJ databases">
        <title>Genome Sequencing of selected type strains of the family Eggerthellaceae.</title>
        <authorList>
            <person name="Danylec N."/>
            <person name="Stoll D.A."/>
            <person name="Doetsch A."/>
            <person name="Huch M."/>
        </authorList>
    </citation>
    <scope>NUCLEOTIDE SEQUENCE [LARGE SCALE GENOMIC DNA]</scope>
    <source>
        <strain evidence="4">DSM 24851</strain>
    </source>
</reference>
<dbReference type="Proteomes" id="UP000269591">
    <property type="component" value="Unassembled WGS sequence"/>
</dbReference>
<name>A0A3N0AZH6_9ACTN</name>
<evidence type="ECO:0000256" key="2">
    <source>
        <dbReference type="SAM" id="Phobius"/>
    </source>
</evidence>
<evidence type="ECO:0000256" key="1">
    <source>
        <dbReference type="SAM" id="MobiDB-lite"/>
    </source>
</evidence>
<gene>
    <name evidence="3" type="ORF">DMP06_05915</name>
</gene>
<keyword evidence="2" id="KW-1133">Transmembrane helix</keyword>
<comment type="caution">
    <text evidence="3">The sequence shown here is derived from an EMBL/GenBank/DDBJ whole genome shotgun (WGS) entry which is preliminary data.</text>
</comment>
<feature type="compositionally biased region" description="Basic and acidic residues" evidence="1">
    <location>
        <begin position="7"/>
        <end position="19"/>
    </location>
</feature>
<dbReference type="EMBL" id="QIBX01000008">
    <property type="protein sequence ID" value="RNL40271.1"/>
    <property type="molecule type" value="Genomic_DNA"/>
</dbReference>
<sequence>MQGTRQGDWRSGLEGHAGDRPVGTDGAAGLTILPFARAKSRNSVPIGCQMGNGAAQRVVFSYNGVMEPMRPHGMRLGGCGIRRITMANKLGIFLAGGVIGAAVALLYAPRPGVETRAMVAERANEAWGQAQDLGGQVAVRGQEAYATAVAQGQRAYGQAQEFGQTVYTNVTAASQAAGARAAAMGKQAYESASAGAKQAYEAAAAGAKQAYADAKTGAAAAAQRMQETADTVRPIFAEKNDELRAKIDAARERIAAQVTKNAEAAHAAVAEKAPIAAEGAAADVAEPEQIAEAAAPAEPAEQPVEEKKDAE</sequence>
<feature type="region of interest" description="Disordered" evidence="1">
    <location>
        <begin position="277"/>
        <end position="311"/>
    </location>
</feature>
<feature type="region of interest" description="Disordered" evidence="1">
    <location>
        <begin position="1"/>
        <end position="22"/>
    </location>
</feature>
<keyword evidence="2" id="KW-0812">Transmembrane</keyword>
<keyword evidence="4" id="KW-1185">Reference proteome</keyword>
<proteinExistence type="predicted"/>
<protein>
    <recommendedName>
        <fullName evidence="5">YtxH domain-containing protein</fullName>
    </recommendedName>
</protein>
<dbReference type="AlphaFoldDB" id="A0A3N0AZH6"/>
<evidence type="ECO:0000313" key="3">
    <source>
        <dbReference type="EMBL" id="RNL40271.1"/>
    </source>
</evidence>
<accession>A0A3N0AZH6</accession>
<evidence type="ECO:0000313" key="4">
    <source>
        <dbReference type="Proteomes" id="UP000269591"/>
    </source>
</evidence>
<evidence type="ECO:0008006" key="5">
    <source>
        <dbReference type="Google" id="ProtNLM"/>
    </source>
</evidence>
<feature type="transmembrane region" description="Helical" evidence="2">
    <location>
        <begin position="90"/>
        <end position="108"/>
    </location>
</feature>
<keyword evidence="2" id="KW-0472">Membrane</keyword>
<feature type="compositionally biased region" description="Low complexity" evidence="1">
    <location>
        <begin position="277"/>
        <end position="302"/>
    </location>
</feature>
<organism evidence="3 4">
    <name type="scientific">Slackia equolifaciens</name>
    <dbReference type="NCBI Taxonomy" id="498718"/>
    <lineage>
        <taxon>Bacteria</taxon>
        <taxon>Bacillati</taxon>
        <taxon>Actinomycetota</taxon>
        <taxon>Coriobacteriia</taxon>
        <taxon>Eggerthellales</taxon>
        <taxon>Eggerthellaceae</taxon>
        <taxon>Slackia</taxon>
    </lineage>
</organism>